<keyword evidence="4" id="KW-0808">Transferase</keyword>
<dbReference type="InterPro" id="IPR036890">
    <property type="entry name" value="HATPase_C_sf"/>
</dbReference>
<dbReference type="EC" id="2.7.13.3" evidence="2"/>
<evidence type="ECO:0000313" key="12">
    <source>
        <dbReference type="Proteomes" id="UP000295741"/>
    </source>
</evidence>
<proteinExistence type="predicted"/>
<dbReference type="Gene3D" id="3.30.565.10">
    <property type="entry name" value="Histidine kinase-like ATPase, C-terminal domain"/>
    <property type="match status" value="1"/>
</dbReference>
<keyword evidence="3" id="KW-0597">Phosphoprotein</keyword>
<keyword evidence="8" id="KW-0902">Two-component regulatory system</keyword>
<keyword evidence="7" id="KW-0067">ATP-binding</keyword>
<evidence type="ECO:0000256" key="9">
    <source>
        <dbReference type="SAM" id="Phobius"/>
    </source>
</evidence>
<reference evidence="11 12" key="1">
    <citation type="submission" date="2019-03" db="EMBL/GenBank/DDBJ databases">
        <title>Genomic Encyclopedia of Archaeal and Bacterial Type Strains, Phase II (KMG-II): from individual species to whole genera.</title>
        <authorList>
            <person name="Goeker M."/>
        </authorList>
    </citation>
    <scope>NUCLEOTIDE SEQUENCE [LARGE SCALE GENOMIC DNA]</scope>
    <source>
        <strain evidence="11 12">DSM 28323</strain>
    </source>
</reference>
<feature type="transmembrane region" description="Helical" evidence="9">
    <location>
        <begin position="104"/>
        <end position="121"/>
    </location>
</feature>
<dbReference type="CDD" id="cd00082">
    <property type="entry name" value="HisKA"/>
    <property type="match status" value="1"/>
</dbReference>
<dbReference type="PROSITE" id="PS50109">
    <property type="entry name" value="HIS_KIN"/>
    <property type="match status" value="1"/>
</dbReference>
<dbReference type="SUPFAM" id="SSF47384">
    <property type="entry name" value="Homodimeric domain of signal transducing histidine kinase"/>
    <property type="match status" value="1"/>
</dbReference>
<evidence type="ECO:0000256" key="6">
    <source>
        <dbReference type="ARBA" id="ARBA00022777"/>
    </source>
</evidence>
<dbReference type="SMART" id="SM00387">
    <property type="entry name" value="HATPase_c"/>
    <property type="match status" value="1"/>
</dbReference>
<evidence type="ECO:0000259" key="10">
    <source>
        <dbReference type="PROSITE" id="PS50109"/>
    </source>
</evidence>
<dbReference type="GO" id="GO:0030295">
    <property type="term" value="F:protein kinase activator activity"/>
    <property type="evidence" value="ECO:0007669"/>
    <property type="project" value="TreeGrafter"/>
</dbReference>
<comment type="caution">
    <text evidence="11">The sequence shown here is derived from an EMBL/GenBank/DDBJ whole genome shotgun (WGS) entry which is preliminary data.</text>
</comment>
<organism evidence="11 12">
    <name type="scientific">Sediminibacterium goheungense</name>
    <dbReference type="NCBI Taxonomy" id="1086393"/>
    <lineage>
        <taxon>Bacteria</taxon>
        <taxon>Pseudomonadati</taxon>
        <taxon>Bacteroidota</taxon>
        <taxon>Chitinophagia</taxon>
        <taxon>Chitinophagales</taxon>
        <taxon>Chitinophagaceae</taxon>
        <taxon>Sediminibacterium</taxon>
    </lineage>
</organism>
<feature type="transmembrane region" description="Helical" evidence="9">
    <location>
        <begin position="26"/>
        <end position="44"/>
    </location>
</feature>
<dbReference type="InterPro" id="IPR005467">
    <property type="entry name" value="His_kinase_dom"/>
</dbReference>
<evidence type="ECO:0000256" key="3">
    <source>
        <dbReference type="ARBA" id="ARBA00022553"/>
    </source>
</evidence>
<dbReference type="InterPro" id="IPR050351">
    <property type="entry name" value="BphY/WalK/GraS-like"/>
</dbReference>
<evidence type="ECO:0000256" key="4">
    <source>
        <dbReference type="ARBA" id="ARBA00022679"/>
    </source>
</evidence>
<dbReference type="GO" id="GO:0000155">
    <property type="term" value="F:phosphorelay sensor kinase activity"/>
    <property type="evidence" value="ECO:0007669"/>
    <property type="project" value="InterPro"/>
</dbReference>
<dbReference type="InterPro" id="IPR036097">
    <property type="entry name" value="HisK_dim/P_sf"/>
</dbReference>
<dbReference type="SUPFAM" id="SSF55874">
    <property type="entry name" value="ATPase domain of HSP90 chaperone/DNA topoisomerase II/histidine kinase"/>
    <property type="match status" value="1"/>
</dbReference>
<protein>
    <recommendedName>
        <fullName evidence="2">histidine kinase</fullName>
        <ecNumber evidence="2">2.7.13.3</ecNumber>
    </recommendedName>
</protein>
<keyword evidence="9" id="KW-1133">Transmembrane helix</keyword>
<dbReference type="SMART" id="SM00388">
    <property type="entry name" value="HisKA"/>
    <property type="match status" value="1"/>
</dbReference>
<dbReference type="InterPro" id="IPR003594">
    <property type="entry name" value="HATPase_dom"/>
</dbReference>
<sequence>MLVLVKKHIWNRWIGSAEQFTLEQRIFHAILLILLPILLISSIFDLLIGLIWMGLYMLFALGCQLLAYYLSRYRKKNTIAIILFGVNGYGFLAVNYFLNSGIQGPTLLLFLLAAMIILVVSPDKMNRVWMGLNLLLVALLVWLDYSRPGFIEITYESRSLFFADISFSYCCSLLVIYGITTYIKFNYAREHKLATDRAEINAQQKIQLEKIDEQKNKLFSIIGHDVRGPLTLIRGYLDLMEHKDALNESESEQLRLQLQESVDGTIEMLENLLEWSRLQYLQETQWEQVDVSAAIDHVLVLLEKQAAKKQIEISRNRTSGKQMISGNKRIIELVLRNVIQNAIKFTPVHGAIHISETLSPGKYNVEIKDNGMGMSEVQLKSLFTFKAKTTYGTNREKGTGMGLMLCKELLTGIDGMITAYSTEGQGSRFLIQFKM</sequence>
<dbReference type="PRINTS" id="PR00344">
    <property type="entry name" value="BCTRLSENSOR"/>
</dbReference>
<dbReference type="RefSeq" id="WP_133475199.1">
    <property type="nucleotide sequence ID" value="NZ_SNWP01000012.1"/>
</dbReference>
<accession>A0A4R6IT64</accession>
<feature type="transmembrane region" description="Helical" evidence="9">
    <location>
        <begin position="128"/>
        <end position="145"/>
    </location>
</feature>
<keyword evidence="6 11" id="KW-0418">Kinase</keyword>
<feature type="transmembrane region" description="Helical" evidence="9">
    <location>
        <begin position="165"/>
        <end position="183"/>
    </location>
</feature>
<dbReference type="Gene3D" id="1.10.287.130">
    <property type="match status" value="1"/>
</dbReference>
<dbReference type="Proteomes" id="UP000295741">
    <property type="component" value="Unassembled WGS sequence"/>
</dbReference>
<keyword evidence="9" id="KW-0812">Transmembrane</keyword>
<keyword evidence="12" id="KW-1185">Reference proteome</keyword>
<evidence type="ECO:0000313" key="11">
    <source>
        <dbReference type="EMBL" id="TDO25702.1"/>
    </source>
</evidence>
<dbReference type="Pfam" id="PF00512">
    <property type="entry name" value="HisKA"/>
    <property type="match status" value="1"/>
</dbReference>
<feature type="transmembrane region" description="Helical" evidence="9">
    <location>
        <begin position="50"/>
        <end position="71"/>
    </location>
</feature>
<dbReference type="InterPro" id="IPR004358">
    <property type="entry name" value="Sig_transdc_His_kin-like_C"/>
</dbReference>
<dbReference type="PANTHER" id="PTHR42878:SF7">
    <property type="entry name" value="SENSOR HISTIDINE KINASE GLRK"/>
    <property type="match status" value="1"/>
</dbReference>
<evidence type="ECO:0000256" key="8">
    <source>
        <dbReference type="ARBA" id="ARBA00023012"/>
    </source>
</evidence>
<evidence type="ECO:0000256" key="2">
    <source>
        <dbReference type="ARBA" id="ARBA00012438"/>
    </source>
</evidence>
<evidence type="ECO:0000256" key="5">
    <source>
        <dbReference type="ARBA" id="ARBA00022741"/>
    </source>
</evidence>
<dbReference type="Pfam" id="PF02518">
    <property type="entry name" value="HATPase_c"/>
    <property type="match status" value="1"/>
</dbReference>
<feature type="transmembrane region" description="Helical" evidence="9">
    <location>
        <begin position="78"/>
        <end position="98"/>
    </location>
</feature>
<keyword evidence="9" id="KW-0472">Membrane</keyword>
<comment type="catalytic activity">
    <reaction evidence="1">
        <text>ATP + protein L-histidine = ADP + protein N-phospho-L-histidine.</text>
        <dbReference type="EC" id="2.7.13.3"/>
    </reaction>
</comment>
<name>A0A4R6IT64_9BACT</name>
<evidence type="ECO:0000256" key="1">
    <source>
        <dbReference type="ARBA" id="ARBA00000085"/>
    </source>
</evidence>
<dbReference type="EMBL" id="SNWP01000012">
    <property type="protein sequence ID" value="TDO25702.1"/>
    <property type="molecule type" value="Genomic_DNA"/>
</dbReference>
<evidence type="ECO:0000256" key="7">
    <source>
        <dbReference type="ARBA" id="ARBA00022840"/>
    </source>
</evidence>
<dbReference type="PANTHER" id="PTHR42878">
    <property type="entry name" value="TWO-COMPONENT HISTIDINE KINASE"/>
    <property type="match status" value="1"/>
</dbReference>
<dbReference type="AlphaFoldDB" id="A0A4R6IT64"/>
<keyword evidence="5" id="KW-0547">Nucleotide-binding</keyword>
<dbReference type="CDD" id="cd00075">
    <property type="entry name" value="HATPase"/>
    <property type="match status" value="1"/>
</dbReference>
<feature type="domain" description="Histidine kinase" evidence="10">
    <location>
        <begin position="221"/>
        <end position="435"/>
    </location>
</feature>
<dbReference type="InterPro" id="IPR003661">
    <property type="entry name" value="HisK_dim/P_dom"/>
</dbReference>
<gene>
    <name evidence="11" type="ORF">BC659_2625</name>
</gene>
<dbReference type="GO" id="GO:0007234">
    <property type="term" value="P:osmosensory signaling via phosphorelay pathway"/>
    <property type="evidence" value="ECO:0007669"/>
    <property type="project" value="TreeGrafter"/>
</dbReference>
<dbReference type="OrthoDB" id="9810447at2"/>
<dbReference type="GO" id="GO:0005524">
    <property type="term" value="F:ATP binding"/>
    <property type="evidence" value="ECO:0007669"/>
    <property type="project" value="UniProtKB-KW"/>
</dbReference>
<dbReference type="GO" id="GO:0000156">
    <property type="term" value="F:phosphorelay response regulator activity"/>
    <property type="evidence" value="ECO:0007669"/>
    <property type="project" value="TreeGrafter"/>
</dbReference>